<sequence>MRARVSLGREPNGHRRDRRGLRTVPTNEDYMNRLILIDRYELG</sequence>
<name>A0A6J4UEV2_9BACT</name>
<feature type="region of interest" description="Disordered" evidence="1">
    <location>
        <begin position="1"/>
        <end position="24"/>
    </location>
</feature>
<evidence type="ECO:0000313" key="2">
    <source>
        <dbReference type="EMBL" id="CAA9548835.1"/>
    </source>
</evidence>
<evidence type="ECO:0000256" key="1">
    <source>
        <dbReference type="SAM" id="MobiDB-lite"/>
    </source>
</evidence>
<accession>A0A6J4UEV2</accession>
<protein>
    <submittedName>
        <fullName evidence="2">Uncharacterized protein</fullName>
    </submittedName>
</protein>
<dbReference type="EMBL" id="CADCWH010000116">
    <property type="protein sequence ID" value="CAA9548835.1"/>
    <property type="molecule type" value="Genomic_DNA"/>
</dbReference>
<gene>
    <name evidence="2" type="ORF">AVDCRST_MAG70-746</name>
</gene>
<dbReference type="AlphaFoldDB" id="A0A6J4UEV2"/>
<proteinExistence type="predicted"/>
<organism evidence="2">
    <name type="scientific">uncultured Thermomicrobiales bacterium</name>
    <dbReference type="NCBI Taxonomy" id="1645740"/>
    <lineage>
        <taxon>Bacteria</taxon>
        <taxon>Pseudomonadati</taxon>
        <taxon>Thermomicrobiota</taxon>
        <taxon>Thermomicrobia</taxon>
        <taxon>Thermomicrobiales</taxon>
        <taxon>environmental samples</taxon>
    </lineage>
</organism>
<reference evidence="2" key="1">
    <citation type="submission" date="2020-02" db="EMBL/GenBank/DDBJ databases">
        <authorList>
            <person name="Meier V. D."/>
        </authorList>
    </citation>
    <scope>NUCLEOTIDE SEQUENCE</scope>
    <source>
        <strain evidence="2">AVDCRST_MAG70</strain>
    </source>
</reference>